<evidence type="ECO:0000313" key="3">
    <source>
        <dbReference type="Proteomes" id="UP000184611"/>
    </source>
</evidence>
<organism evidence="2 3">
    <name type="scientific">Flavobacterium cucumis</name>
    <dbReference type="NCBI Taxonomy" id="416016"/>
    <lineage>
        <taxon>Bacteria</taxon>
        <taxon>Pseudomonadati</taxon>
        <taxon>Bacteroidota</taxon>
        <taxon>Flavobacteriia</taxon>
        <taxon>Flavobacteriales</taxon>
        <taxon>Flavobacteriaceae</taxon>
        <taxon>Flavobacterium</taxon>
    </lineage>
</organism>
<feature type="chain" id="PRO_5012613401" evidence="1">
    <location>
        <begin position="21"/>
        <end position="165"/>
    </location>
</feature>
<dbReference type="STRING" id="416016.SAMN05443547_0732"/>
<dbReference type="AlphaFoldDB" id="A0A1M7ZU26"/>
<keyword evidence="1" id="KW-0732">Signal</keyword>
<proteinExistence type="predicted"/>
<dbReference type="NCBIfam" id="TIGR03511">
    <property type="entry name" value="GldH_lipo"/>
    <property type="match status" value="1"/>
</dbReference>
<name>A0A1M7ZU26_9FLAO</name>
<keyword evidence="3" id="KW-1185">Reference proteome</keyword>
<dbReference type="EMBL" id="FRYK01000001">
    <property type="protein sequence ID" value="SHO72401.1"/>
    <property type="molecule type" value="Genomic_DNA"/>
</dbReference>
<reference evidence="3" key="1">
    <citation type="submission" date="2016-12" db="EMBL/GenBank/DDBJ databases">
        <authorList>
            <person name="Varghese N."/>
            <person name="Submissions S."/>
        </authorList>
    </citation>
    <scope>NUCLEOTIDE SEQUENCE [LARGE SCALE GENOMIC DNA]</scope>
    <source>
        <strain evidence="3">DSM 18830</strain>
    </source>
</reference>
<feature type="signal peptide" evidence="1">
    <location>
        <begin position="1"/>
        <end position="20"/>
    </location>
</feature>
<accession>A0A1M7ZU26</accession>
<protein>
    <submittedName>
        <fullName evidence="2">Protein involved in gliding motility GldH</fullName>
    </submittedName>
</protein>
<dbReference type="OrthoDB" id="982482at2"/>
<evidence type="ECO:0000313" key="2">
    <source>
        <dbReference type="EMBL" id="SHO72401.1"/>
    </source>
</evidence>
<gene>
    <name evidence="2" type="ORF">SAMN05443547_0732</name>
</gene>
<dbReference type="Proteomes" id="UP000184611">
    <property type="component" value="Unassembled WGS sequence"/>
</dbReference>
<sequence>MLLKKTKFIGLVLFALLFLSCDEKQFFSEYSELDGTWKKSDTLRFEFQQTDTINPYHLFLNVRNNNDYPFNNLYLIVTMKEPGNAPSVKVDTLEYQMANPDGTLLGKGFSDVKESKLWYLENFKFKRTGKYQVEVVQAVRETGKVDGVSELKGITELGLRIEKIK</sequence>
<dbReference type="RefSeq" id="WP_073582412.1">
    <property type="nucleotide sequence ID" value="NZ_CBCSEA010000001.1"/>
</dbReference>
<dbReference type="PROSITE" id="PS51257">
    <property type="entry name" value="PROKAR_LIPOPROTEIN"/>
    <property type="match status" value="1"/>
</dbReference>
<evidence type="ECO:0000256" key="1">
    <source>
        <dbReference type="SAM" id="SignalP"/>
    </source>
</evidence>
<dbReference type="InterPro" id="IPR020018">
    <property type="entry name" value="Motility-assoc_lipoprot_GldH"/>
</dbReference>
<dbReference type="Pfam" id="PF14109">
    <property type="entry name" value="GldH_lipo"/>
    <property type="match status" value="1"/>
</dbReference>